<organism evidence="2 3">
    <name type="scientific">Botryotinia fuckeliana (strain BcDW1)</name>
    <name type="common">Noble rot fungus</name>
    <name type="synonym">Botrytis cinerea</name>
    <dbReference type="NCBI Taxonomy" id="1290391"/>
    <lineage>
        <taxon>Eukaryota</taxon>
        <taxon>Fungi</taxon>
        <taxon>Dikarya</taxon>
        <taxon>Ascomycota</taxon>
        <taxon>Pezizomycotina</taxon>
        <taxon>Leotiomycetes</taxon>
        <taxon>Helotiales</taxon>
        <taxon>Sclerotiniaceae</taxon>
        <taxon>Botrytis</taxon>
    </lineage>
</organism>
<sequence>MKDSLPTINTDFAYHSMDNEKTERMLTGPPARRARPLAFGALTVALLYFFWTTNVHQLLMGCGMQPQPVGLNNAKDVASVSDHKPIPLEAHIMSKCPDAQVSRAVIRFAGHC</sequence>
<keyword evidence="1" id="KW-1133">Transmembrane helix</keyword>
<keyword evidence="1" id="KW-0812">Transmembrane</keyword>
<accession>M7TZS3</accession>
<name>M7TZS3_BOTF1</name>
<gene>
    <name evidence="2" type="ORF">BcDW1_4444</name>
</gene>
<evidence type="ECO:0000313" key="2">
    <source>
        <dbReference type="EMBL" id="EMR86805.1"/>
    </source>
</evidence>
<dbReference type="Proteomes" id="UP000012045">
    <property type="component" value="Unassembled WGS sequence"/>
</dbReference>
<dbReference type="STRING" id="1290391.M7TZS3"/>
<dbReference type="AlphaFoldDB" id="M7TZS3"/>
<proteinExistence type="predicted"/>
<evidence type="ECO:0000256" key="1">
    <source>
        <dbReference type="SAM" id="Phobius"/>
    </source>
</evidence>
<keyword evidence="1" id="KW-0472">Membrane</keyword>
<dbReference type="OrthoDB" id="958254at2759"/>
<reference evidence="3" key="1">
    <citation type="journal article" date="2013" name="Genome Announc.">
        <title>Draft genome sequence of Botrytis cinerea BcDW1, inoculum for noble rot of grape berries.</title>
        <authorList>
            <person name="Blanco-Ulate B."/>
            <person name="Allen G."/>
            <person name="Powell A.L."/>
            <person name="Cantu D."/>
        </authorList>
    </citation>
    <scope>NUCLEOTIDE SEQUENCE [LARGE SCALE GENOMIC DNA]</scope>
    <source>
        <strain evidence="3">BcDW1</strain>
    </source>
</reference>
<dbReference type="EMBL" id="KB707846">
    <property type="protein sequence ID" value="EMR86805.1"/>
    <property type="molecule type" value="Genomic_DNA"/>
</dbReference>
<protein>
    <submittedName>
        <fullName evidence="2">Putative gamma interferon inducible lysosomal thiol reductase protein</fullName>
    </submittedName>
</protein>
<evidence type="ECO:0000313" key="3">
    <source>
        <dbReference type="Proteomes" id="UP000012045"/>
    </source>
</evidence>
<dbReference type="HOGENOM" id="CLU_2145460_0_0_1"/>
<feature type="transmembrane region" description="Helical" evidence="1">
    <location>
        <begin position="34"/>
        <end position="51"/>
    </location>
</feature>